<proteinExistence type="predicted"/>
<gene>
    <name evidence="1" type="ORF">IU449_10720</name>
</gene>
<evidence type="ECO:0008006" key="3">
    <source>
        <dbReference type="Google" id="ProtNLM"/>
    </source>
</evidence>
<dbReference type="Gene3D" id="1.50.10.20">
    <property type="match status" value="1"/>
</dbReference>
<name>A0ABS0D961_9NOCA</name>
<accession>A0ABS0D961</accession>
<keyword evidence="2" id="KW-1185">Reference proteome</keyword>
<reference evidence="1 2" key="1">
    <citation type="submission" date="2020-10" db="EMBL/GenBank/DDBJ databases">
        <title>Identification of Nocardia species via Next-generation sequencing and recognition of intraspecies genetic diversity.</title>
        <authorList>
            <person name="Li P."/>
            <person name="Li P."/>
            <person name="Lu B."/>
        </authorList>
    </citation>
    <scope>NUCLEOTIDE SEQUENCE [LARGE SCALE GENOMIC DNA]</scope>
    <source>
        <strain evidence="1 2">BJ06-0143</strain>
    </source>
</reference>
<dbReference type="EMBL" id="JADLQN010000001">
    <property type="protein sequence ID" value="MBF6355011.1"/>
    <property type="molecule type" value="Genomic_DNA"/>
</dbReference>
<dbReference type="SUPFAM" id="SSF48239">
    <property type="entry name" value="Terpenoid cyclases/Protein prenyltransferases"/>
    <property type="match status" value="1"/>
</dbReference>
<evidence type="ECO:0000313" key="2">
    <source>
        <dbReference type="Proteomes" id="UP000707731"/>
    </source>
</evidence>
<evidence type="ECO:0000313" key="1">
    <source>
        <dbReference type="EMBL" id="MBF6355011.1"/>
    </source>
</evidence>
<protein>
    <recommendedName>
        <fullName evidence="3">Squalene cyclase C-terminal domain-containing protein</fullName>
    </recommendedName>
</protein>
<comment type="caution">
    <text evidence="1">The sequence shown here is derived from an EMBL/GenBank/DDBJ whole genome shotgun (WGS) entry which is preliminary data.</text>
</comment>
<organism evidence="1 2">
    <name type="scientific">Nocardia higoensis</name>
    <dbReference type="NCBI Taxonomy" id="228599"/>
    <lineage>
        <taxon>Bacteria</taxon>
        <taxon>Bacillati</taxon>
        <taxon>Actinomycetota</taxon>
        <taxon>Actinomycetes</taxon>
        <taxon>Mycobacteriales</taxon>
        <taxon>Nocardiaceae</taxon>
        <taxon>Nocardia</taxon>
    </lineage>
</organism>
<dbReference type="Proteomes" id="UP000707731">
    <property type="component" value="Unassembled WGS sequence"/>
</dbReference>
<dbReference type="RefSeq" id="WP_195001674.1">
    <property type="nucleotide sequence ID" value="NZ_JADLQN010000001.1"/>
</dbReference>
<dbReference type="InterPro" id="IPR008930">
    <property type="entry name" value="Terpenoid_cyclase/PrenylTrfase"/>
</dbReference>
<sequence>MGAVGGNLEDEVVRWLLDGEVAVQFQTRRDLLDDTRPDLRARIASEGTGARILSAGQRGGWGRGFYEPKWTCAHYSLLELRDLAVPVDEPICARAVASALEAHRGEDGGFNPADSVKNSDVCMNGMFLAYSCYFGAESAAVASVVDFVLGQQLPDGGFNCRANRSGAGVSSVHSTTSVIDGFAEFLRRGYAYRADDVRCAIGEAATVLLDRHLYRRRSDGEPIRAEFTRFHEPARWHFDVLRGLDVLRGAGIAYDSRLADALDLVRKRRRPDGRWVGAAHYPGRTHVSYPRAGTPNRWVTLRSLRVLRHFESG</sequence>